<dbReference type="RefSeq" id="WP_184974749.1">
    <property type="nucleotide sequence ID" value="NZ_JACHJK010000025.1"/>
</dbReference>
<gene>
    <name evidence="1" type="ORF">FHS34_007923</name>
</gene>
<dbReference type="AlphaFoldDB" id="A0A7W9Q3F0"/>
<dbReference type="Proteomes" id="UP000585836">
    <property type="component" value="Unassembled WGS sequence"/>
</dbReference>
<dbReference type="EMBL" id="JACHJK010000025">
    <property type="protein sequence ID" value="MBB5932413.1"/>
    <property type="molecule type" value="Genomic_DNA"/>
</dbReference>
<keyword evidence="2" id="KW-1185">Reference proteome</keyword>
<evidence type="ECO:0000313" key="1">
    <source>
        <dbReference type="EMBL" id="MBB5932413.1"/>
    </source>
</evidence>
<protein>
    <submittedName>
        <fullName evidence="1">Uncharacterized protein</fullName>
    </submittedName>
</protein>
<reference evidence="1 2" key="1">
    <citation type="submission" date="2020-08" db="EMBL/GenBank/DDBJ databases">
        <title>Genomic Encyclopedia of Type Strains, Phase III (KMG-III): the genomes of soil and plant-associated and newly described type strains.</title>
        <authorList>
            <person name="Whitman W."/>
        </authorList>
    </citation>
    <scope>NUCLEOTIDE SEQUENCE [LARGE SCALE GENOMIC DNA]</scope>
    <source>
        <strain evidence="1 2">CECT 3313</strain>
    </source>
</reference>
<organism evidence="1 2">
    <name type="scientific">Streptomyces echinatus</name>
    <dbReference type="NCBI Taxonomy" id="67293"/>
    <lineage>
        <taxon>Bacteria</taxon>
        <taxon>Bacillati</taxon>
        <taxon>Actinomycetota</taxon>
        <taxon>Actinomycetes</taxon>
        <taxon>Kitasatosporales</taxon>
        <taxon>Streptomycetaceae</taxon>
        <taxon>Streptomyces</taxon>
    </lineage>
</organism>
<name>A0A7W9Q3F0_9ACTN</name>
<proteinExistence type="predicted"/>
<accession>A0A7W9Q3F0</accession>
<comment type="caution">
    <text evidence="1">The sequence shown here is derived from an EMBL/GenBank/DDBJ whole genome shotgun (WGS) entry which is preliminary data.</text>
</comment>
<sequence>MIVTSLVALTGCSGARSGPETVTRKEPITRPVSVSGGDRTLTVMVESGGCDMTPRLEASESTTTVALTVRIATRTGPDIACPASALFGPARVVLHTALGSRTVTDATSGRALPVRGR</sequence>
<evidence type="ECO:0000313" key="2">
    <source>
        <dbReference type="Proteomes" id="UP000585836"/>
    </source>
</evidence>